<dbReference type="Pfam" id="PF14263">
    <property type="entry name" value="DUF4354"/>
    <property type="match status" value="1"/>
</dbReference>
<feature type="chain" id="PRO_5018757896" description="DUF4354 domain-containing protein" evidence="1">
    <location>
        <begin position="22"/>
        <end position="126"/>
    </location>
</feature>
<proteinExistence type="predicted"/>
<reference evidence="2 3" key="1">
    <citation type="submission" date="2018-12" db="EMBL/GenBank/DDBJ databases">
        <authorList>
            <consortium name="Pathogen Informatics"/>
        </authorList>
    </citation>
    <scope>NUCLEOTIDE SEQUENCE [LARGE SCALE GENOMIC DNA]</scope>
    <source>
        <strain evidence="2 3">NCTC11466</strain>
    </source>
</reference>
<keyword evidence="1" id="KW-0732">Signal</keyword>
<gene>
    <name evidence="2" type="ORF">NCTC11466_03345</name>
</gene>
<protein>
    <recommendedName>
        <fullName evidence="4">DUF4354 domain-containing protein</fullName>
    </recommendedName>
</protein>
<dbReference type="KEGG" id="clap:NCTC11466_03345"/>
<accession>A0A3S4MFT9</accession>
<evidence type="ECO:0000313" key="2">
    <source>
        <dbReference type="EMBL" id="VEB99709.1"/>
    </source>
</evidence>
<feature type="signal peptide" evidence="1">
    <location>
        <begin position="1"/>
        <end position="21"/>
    </location>
</feature>
<evidence type="ECO:0000313" key="3">
    <source>
        <dbReference type="Proteomes" id="UP000274122"/>
    </source>
</evidence>
<dbReference type="EMBL" id="LR134201">
    <property type="protein sequence ID" value="VEB99709.1"/>
    <property type="molecule type" value="Genomic_DNA"/>
</dbReference>
<organism evidence="2 3">
    <name type="scientific">Cedecea lapagei</name>
    <dbReference type="NCBI Taxonomy" id="158823"/>
    <lineage>
        <taxon>Bacteria</taxon>
        <taxon>Pseudomonadati</taxon>
        <taxon>Pseudomonadota</taxon>
        <taxon>Gammaproteobacteria</taxon>
        <taxon>Enterobacterales</taxon>
        <taxon>Enterobacteriaceae</taxon>
        <taxon>Cedecea</taxon>
    </lineage>
</organism>
<dbReference type="Gene3D" id="2.60.40.4110">
    <property type="entry name" value="Protein of unknown function DUF4354"/>
    <property type="match status" value="1"/>
</dbReference>
<evidence type="ECO:0000256" key="1">
    <source>
        <dbReference type="SAM" id="SignalP"/>
    </source>
</evidence>
<dbReference type="Proteomes" id="UP000274122">
    <property type="component" value="Chromosome"/>
</dbReference>
<dbReference type="InterPro" id="IPR025581">
    <property type="entry name" value="DUF4354"/>
</dbReference>
<dbReference type="AlphaFoldDB" id="A0A3S4MFT9"/>
<keyword evidence="3" id="KW-1185">Reference proteome</keyword>
<evidence type="ECO:0008006" key="4">
    <source>
        <dbReference type="Google" id="ProtNLM"/>
    </source>
</evidence>
<dbReference type="RefSeq" id="WP_126357196.1">
    <property type="nucleotide sequence ID" value="NZ_LR134201.1"/>
</dbReference>
<name>A0A3S4MFT9_9ENTR</name>
<sequence length="126" mass="13218">MKAFAAISTLALASFSFSAAAAVPETIAVYATQKSDGSMSVGGKSAYTKTFEVMVANLSDKDVDLSKVCLKATAPDHKEFKLDTVDEDLTKGHLKAGKTVKGMAVFASEDAAVYRAALVTLSDECK</sequence>
<dbReference type="OrthoDB" id="5593336at2"/>